<dbReference type="PANTHER" id="PTHR35526">
    <property type="entry name" value="ANTI-SIGMA-F FACTOR RSBW-RELATED"/>
    <property type="match status" value="1"/>
</dbReference>
<dbReference type="Gene3D" id="3.30.565.10">
    <property type="entry name" value="Histidine kinase-like ATPase, C-terminal domain"/>
    <property type="match status" value="1"/>
</dbReference>
<evidence type="ECO:0000259" key="3">
    <source>
        <dbReference type="Pfam" id="PF13581"/>
    </source>
</evidence>
<feature type="region of interest" description="Disordered" evidence="2">
    <location>
        <begin position="1"/>
        <end position="28"/>
    </location>
</feature>
<evidence type="ECO:0000256" key="2">
    <source>
        <dbReference type="SAM" id="MobiDB-lite"/>
    </source>
</evidence>
<dbReference type="GO" id="GO:0005524">
    <property type="term" value="F:ATP binding"/>
    <property type="evidence" value="ECO:0007669"/>
    <property type="project" value="UniProtKB-KW"/>
</dbReference>
<sequence length="179" mass="18719">MEIRGGASPEQAGRVAAPGRQAARSRPYEGTWRFTAPVHEASVPRVRHAVRDLLLHRHVPVSGEVLQALMLILSELVTNSVRHAALLTAEIGVEVSVGADWVRVGVEDGHPYRPATPAFDPSQEHLGGRGLLLVGATVAEAGGICEVERTASGGKVVRAVLPLLPPAPPAAPGLSLRAG</sequence>
<evidence type="ECO:0000313" key="5">
    <source>
        <dbReference type="Proteomes" id="UP001597365"/>
    </source>
</evidence>
<evidence type="ECO:0000313" key="4">
    <source>
        <dbReference type="EMBL" id="MFD1830704.1"/>
    </source>
</evidence>
<accession>A0ABW4PK29</accession>
<dbReference type="EMBL" id="JBHUFU010000007">
    <property type="protein sequence ID" value="MFD1830704.1"/>
    <property type="molecule type" value="Genomic_DNA"/>
</dbReference>
<dbReference type="Proteomes" id="UP001597365">
    <property type="component" value="Unassembled WGS sequence"/>
</dbReference>
<dbReference type="PANTHER" id="PTHR35526:SF3">
    <property type="entry name" value="ANTI-SIGMA-F FACTOR RSBW"/>
    <property type="match status" value="1"/>
</dbReference>
<dbReference type="InterPro" id="IPR036890">
    <property type="entry name" value="HATPase_C_sf"/>
</dbReference>
<dbReference type="SUPFAM" id="SSF55874">
    <property type="entry name" value="ATPase domain of HSP90 chaperone/DNA topoisomerase II/histidine kinase"/>
    <property type="match status" value="1"/>
</dbReference>
<keyword evidence="1" id="KW-0723">Serine/threonine-protein kinase</keyword>
<comment type="caution">
    <text evidence="4">The sequence shown here is derived from an EMBL/GenBank/DDBJ whole genome shotgun (WGS) entry which is preliminary data.</text>
</comment>
<proteinExistence type="predicted"/>
<keyword evidence="4" id="KW-0067">ATP-binding</keyword>
<dbReference type="CDD" id="cd16936">
    <property type="entry name" value="HATPase_RsbW-like"/>
    <property type="match status" value="1"/>
</dbReference>
<organism evidence="4 5">
    <name type="scientific">Streptomyces desertarenae</name>
    <dbReference type="NCBI Taxonomy" id="2666184"/>
    <lineage>
        <taxon>Bacteria</taxon>
        <taxon>Bacillati</taxon>
        <taxon>Actinomycetota</taxon>
        <taxon>Actinomycetes</taxon>
        <taxon>Kitasatosporales</taxon>
        <taxon>Streptomycetaceae</taxon>
        <taxon>Streptomyces</taxon>
    </lineage>
</organism>
<dbReference type="Pfam" id="PF13581">
    <property type="entry name" value="HATPase_c_2"/>
    <property type="match status" value="1"/>
</dbReference>
<keyword evidence="5" id="KW-1185">Reference proteome</keyword>
<feature type="domain" description="Histidine kinase/HSP90-like ATPase" evidence="3">
    <location>
        <begin position="40"/>
        <end position="159"/>
    </location>
</feature>
<protein>
    <submittedName>
        <fullName evidence="4">ATP-binding protein</fullName>
    </submittedName>
</protein>
<name>A0ABW4PK29_9ACTN</name>
<dbReference type="RefSeq" id="WP_380899892.1">
    <property type="nucleotide sequence ID" value="NZ_JBHUFU010000007.1"/>
</dbReference>
<gene>
    <name evidence="4" type="ORF">ACFSJS_13615</name>
</gene>
<keyword evidence="1" id="KW-0418">Kinase</keyword>
<dbReference type="InterPro" id="IPR050267">
    <property type="entry name" value="Anti-sigma-factor_SerPK"/>
</dbReference>
<keyword evidence="4" id="KW-0547">Nucleotide-binding</keyword>
<dbReference type="InterPro" id="IPR003594">
    <property type="entry name" value="HATPase_dom"/>
</dbReference>
<evidence type="ECO:0000256" key="1">
    <source>
        <dbReference type="ARBA" id="ARBA00022527"/>
    </source>
</evidence>
<keyword evidence="1" id="KW-0808">Transferase</keyword>
<reference evidence="5" key="1">
    <citation type="journal article" date="2019" name="Int. J. Syst. Evol. Microbiol.">
        <title>The Global Catalogue of Microorganisms (GCM) 10K type strain sequencing project: providing services to taxonomists for standard genome sequencing and annotation.</title>
        <authorList>
            <consortium name="The Broad Institute Genomics Platform"/>
            <consortium name="The Broad Institute Genome Sequencing Center for Infectious Disease"/>
            <person name="Wu L."/>
            <person name="Ma J."/>
        </authorList>
    </citation>
    <scope>NUCLEOTIDE SEQUENCE [LARGE SCALE GENOMIC DNA]</scope>
    <source>
        <strain evidence="5">CGMCC 4.7455</strain>
    </source>
</reference>